<evidence type="ECO:0000259" key="12">
    <source>
        <dbReference type="PROSITE" id="PS50222"/>
    </source>
</evidence>
<dbReference type="GO" id="GO:0006072">
    <property type="term" value="P:glycerol-3-phosphate metabolic process"/>
    <property type="evidence" value="ECO:0007669"/>
    <property type="project" value="UniProtKB-UniRule"/>
</dbReference>
<comment type="catalytic activity">
    <reaction evidence="10">
        <text>a quinone + sn-glycerol 3-phosphate = dihydroxyacetone phosphate + a quinol</text>
        <dbReference type="Rhea" id="RHEA:18977"/>
        <dbReference type="ChEBI" id="CHEBI:24646"/>
        <dbReference type="ChEBI" id="CHEBI:57597"/>
        <dbReference type="ChEBI" id="CHEBI:57642"/>
        <dbReference type="ChEBI" id="CHEBI:132124"/>
        <dbReference type="EC" id="1.1.5.3"/>
    </reaction>
</comment>
<protein>
    <recommendedName>
        <fullName evidence="4 10">Glycerol-3-phosphate dehydrogenase</fullName>
        <ecNumber evidence="4 10">1.1.5.3</ecNumber>
    </recommendedName>
</protein>
<dbReference type="PROSITE" id="PS00018">
    <property type="entry name" value="EF_HAND_1"/>
    <property type="match status" value="1"/>
</dbReference>
<sequence>MMSIVIKTGSVRTTVSSQTIVRVRRGSRSFFGGGQNSSSSSSRGKTNHQYSYRSLFSSARRDPGLEITSVLSDPKEVEGPTGLPSRAEQIRRLQQPINNGDSFDVLVIGGGATGAGIALDATMRGLQTACIERGDFASETSSRSTKLIWAGIKYMATATSILLSKQLLTSPVKTVKGFYLEMKMVFHCHQERQFMMDQQRHLCNWVPIAMPFTEWHVSPPPFKHPLFSFFPILAPPVLKIYDSLSYFQCPPSFIMTKKKAREIFPQLEDKDLKYCAVFYEAQHNDARTNIAIAMTAAEKGAAITNYVEMINTIKDPSTGKVIGVHAIDRMTGNSFEIRAKRVIFAGGPFTDSMREMEVDTEEAREKMPAAVRGASGTHIVLPGYYCPNEMGLLDYNTSDGRFLFMLPWEGHTLVGTTDTKGPAETSPRPPEDEIDWLLKECGKYLTPDMKLRRSDVLSAWRGWRPLAADPHAPPGAPVSRDHIISENPDTGVIFIAGGKWTTWREMAEEVVDRIAENSKERCKTLETKLFGGEGYTKNLSIELIQKYGMSQDVAEHLVKSYGARSWEVCALIEPSGKNWPKFGRLLVDNYPYIDADVVWACREYACTIEDVLSRRTRLAFLNKDAALEAIPVIADIMAKELGWTSKVKKQQIEAAEMYVNSYGGRISDTCQDKLKAGIYKNIQDVFVAIDSNDNGFLEENEVKEVAAILGFGMSAKDLEKAFHDMDRGKKGRVSIQDFIDWWTKSSNSPFRKKLSEELGLKALSLEDLTNIGPGTMFG</sequence>
<accession>A0A7S4EQB9</accession>
<dbReference type="GO" id="GO:0005509">
    <property type="term" value="F:calcium ion binding"/>
    <property type="evidence" value="ECO:0007669"/>
    <property type="project" value="InterPro"/>
</dbReference>
<evidence type="ECO:0000256" key="4">
    <source>
        <dbReference type="ARBA" id="ARBA00013029"/>
    </source>
</evidence>
<dbReference type="Gene3D" id="1.10.8.870">
    <property type="entry name" value="Alpha-glycerophosphate oxidase, cap domain"/>
    <property type="match status" value="1"/>
</dbReference>
<feature type="domain" description="EF-hand" evidence="12">
    <location>
        <begin position="713"/>
        <end position="748"/>
    </location>
</feature>
<evidence type="ECO:0000256" key="11">
    <source>
        <dbReference type="SAM" id="MobiDB-lite"/>
    </source>
</evidence>
<keyword evidence="7" id="KW-0106">Calcium</keyword>
<dbReference type="InterPro" id="IPR038299">
    <property type="entry name" value="DAO_C_sf"/>
</dbReference>
<dbReference type="Pfam" id="PF13499">
    <property type="entry name" value="EF-hand_7"/>
    <property type="match status" value="1"/>
</dbReference>
<dbReference type="Pfam" id="PF01266">
    <property type="entry name" value="DAO"/>
    <property type="match status" value="1"/>
</dbReference>
<dbReference type="Gene3D" id="3.50.50.60">
    <property type="entry name" value="FAD/NAD(P)-binding domain"/>
    <property type="match status" value="1"/>
</dbReference>
<dbReference type="CDD" id="cd00051">
    <property type="entry name" value="EFh"/>
    <property type="match status" value="1"/>
</dbReference>
<feature type="domain" description="EF-hand" evidence="12">
    <location>
        <begin position="677"/>
        <end position="712"/>
    </location>
</feature>
<evidence type="ECO:0000313" key="13">
    <source>
        <dbReference type="EMBL" id="CAE0728949.1"/>
    </source>
</evidence>
<evidence type="ECO:0000256" key="6">
    <source>
        <dbReference type="ARBA" id="ARBA00022827"/>
    </source>
</evidence>
<dbReference type="InterPro" id="IPR036188">
    <property type="entry name" value="FAD/NAD-bd_sf"/>
</dbReference>
<evidence type="ECO:0000256" key="1">
    <source>
        <dbReference type="ARBA" id="ARBA00001974"/>
    </source>
</evidence>
<dbReference type="Gene3D" id="1.10.238.10">
    <property type="entry name" value="EF-hand"/>
    <property type="match status" value="1"/>
</dbReference>
<gene>
    <name evidence="13" type="ORF">PAUS00366_LOCUS21733</name>
</gene>
<keyword evidence="9 10" id="KW-0560">Oxidoreductase</keyword>
<dbReference type="PROSITE" id="PS50222">
    <property type="entry name" value="EF_HAND_2"/>
    <property type="match status" value="2"/>
</dbReference>
<evidence type="ECO:0000256" key="2">
    <source>
        <dbReference type="ARBA" id="ARBA00004745"/>
    </source>
</evidence>
<dbReference type="SUPFAM" id="SSF54373">
    <property type="entry name" value="FAD-linked reductases, C-terminal domain"/>
    <property type="match status" value="1"/>
</dbReference>
<dbReference type="InterPro" id="IPR018247">
    <property type="entry name" value="EF_Hand_1_Ca_BS"/>
</dbReference>
<dbReference type="SUPFAM" id="SSF47473">
    <property type="entry name" value="EF-hand"/>
    <property type="match status" value="1"/>
</dbReference>
<feature type="region of interest" description="Disordered" evidence="11">
    <location>
        <begin position="26"/>
        <end position="47"/>
    </location>
</feature>
<dbReference type="AlphaFoldDB" id="A0A7S4EQB9"/>
<comment type="pathway">
    <text evidence="2">Polyol metabolism; glycerol degradation.</text>
</comment>
<evidence type="ECO:0000256" key="3">
    <source>
        <dbReference type="ARBA" id="ARBA00007330"/>
    </source>
</evidence>
<evidence type="ECO:0000256" key="5">
    <source>
        <dbReference type="ARBA" id="ARBA00022630"/>
    </source>
</evidence>
<proteinExistence type="inferred from homology"/>
<reference evidence="13" key="1">
    <citation type="submission" date="2021-01" db="EMBL/GenBank/DDBJ databases">
        <authorList>
            <person name="Corre E."/>
            <person name="Pelletier E."/>
            <person name="Niang G."/>
            <person name="Scheremetjew M."/>
            <person name="Finn R."/>
            <person name="Kale V."/>
            <person name="Holt S."/>
            <person name="Cochrane G."/>
            <person name="Meng A."/>
            <person name="Brown T."/>
            <person name="Cohen L."/>
        </authorList>
    </citation>
    <scope>NUCLEOTIDE SEQUENCE</scope>
    <source>
        <strain evidence="13">10249 10 AB</strain>
    </source>
</reference>
<keyword evidence="5 10" id="KW-0285">Flavoprotein</keyword>
<organism evidence="13">
    <name type="scientific">Pseudo-nitzschia australis</name>
    <dbReference type="NCBI Taxonomy" id="44445"/>
    <lineage>
        <taxon>Eukaryota</taxon>
        <taxon>Sar</taxon>
        <taxon>Stramenopiles</taxon>
        <taxon>Ochrophyta</taxon>
        <taxon>Bacillariophyta</taxon>
        <taxon>Bacillariophyceae</taxon>
        <taxon>Bacillariophycidae</taxon>
        <taxon>Bacillariales</taxon>
        <taxon>Bacillariaceae</taxon>
        <taxon>Pseudo-nitzschia</taxon>
    </lineage>
</organism>
<evidence type="ECO:0000256" key="10">
    <source>
        <dbReference type="RuleBase" id="RU361217"/>
    </source>
</evidence>
<dbReference type="PRINTS" id="PR01001">
    <property type="entry name" value="FADG3PDH"/>
</dbReference>
<dbReference type="PROSITE" id="PS00977">
    <property type="entry name" value="FAD_G3PDH_1"/>
    <property type="match status" value="1"/>
</dbReference>
<dbReference type="EMBL" id="HBIX01033073">
    <property type="protein sequence ID" value="CAE0728949.1"/>
    <property type="molecule type" value="Transcribed_RNA"/>
</dbReference>
<dbReference type="GO" id="GO:0004368">
    <property type="term" value="F:glycerol-3-phosphate dehydrogenase (quinone) activity"/>
    <property type="evidence" value="ECO:0007669"/>
    <property type="project" value="UniProtKB-EC"/>
</dbReference>
<dbReference type="PANTHER" id="PTHR11985">
    <property type="entry name" value="GLYCEROL-3-PHOSPHATE DEHYDROGENASE"/>
    <property type="match status" value="1"/>
</dbReference>
<keyword evidence="6" id="KW-0274">FAD</keyword>
<comment type="similarity">
    <text evidence="3 10">Belongs to the FAD-dependent glycerol-3-phosphate dehydrogenase family.</text>
</comment>
<dbReference type="InterPro" id="IPR000447">
    <property type="entry name" value="G3P_DH_FAD-dep"/>
</dbReference>
<keyword evidence="8" id="KW-0809">Transit peptide</keyword>
<evidence type="ECO:0000256" key="8">
    <source>
        <dbReference type="ARBA" id="ARBA00022946"/>
    </source>
</evidence>
<dbReference type="EC" id="1.1.5.3" evidence="4 10"/>
<dbReference type="InterPro" id="IPR006076">
    <property type="entry name" value="FAD-dep_OxRdtase"/>
</dbReference>
<dbReference type="Pfam" id="PF16901">
    <property type="entry name" value="DAO_C"/>
    <property type="match status" value="1"/>
</dbReference>
<dbReference type="SUPFAM" id="SSF51905">
    <property type="entry name" value="FAD/NAD(P)-binding domain"/>
    <property type="match status" value="1"/>
</dbReference>
<dbReference type="InterPro" id="IPR031656">
    <property type="entry name" value="DAO_C"/>
</dbReference>
<evidence type="ECO:0000256" key="7">
    <source>
        <dbReference type="ARBA" id="ARBA00022837"/>
    </source>
</evidence>
<name>A0A7S4EQB9_9STRA</name>
<dbReference type="InterPro" id="IPR011992">
    <property type="entry name" value="EF-hand-dom_pair"/>
</dbReference>
<dbReference type="Gene3D" id="3.30.9.10">
    <property type="entry name" value="D-Amino Acid Oxidase, subunit A, domain 2"/>
    <property type="match status" value="1"/>
</dbReference>
<comment type="cofactor">
    <cofactor evidence="1 10">
        <name>FAD</name>
        <dbReference type="ChEBI" id="CHEBI:57692"/>
    </cofactor>
</comment>
<dbReference type="InterPro" id="IPR002048">
    <property type="entry name" value="EF_hand_dom"/>
</dbReference>
<evidence type="ECO:0000256" key="9">
    <source>
        <dbReference type="ARBA" id="ARBA00023002"/>
    </source>
</evidence>
<dbReference type="PANTHER" id="PTHR11985:SF15">
    <property type="entry name" value="GLYCEROL-3-PHOSPHATE DEHYDROGENASE, MITOCHONDRIAL"/>
    <property type="match status" value="1"/>
</dbReference>
<dbReference type="GO" id="GO:0005739">
    <property type="term" value="C:mitochondrion"/>
    <property type="evidence" value="ECO:0007669"/>
    <property type="project" value="TreeGrafter"/>
</dbReference>
<dbReference type="SMART" id="SM00054">
    <property type="entry name" value="EFh"/>
    <property type="match status" value="2"/>
</dbReference>